<sequence length="314" mass="37170">MTLITLQMMLPTLRQIQMMLMMKVKGRFNRKLKQEEEGDKRRVIFDKTCKQIVWETGLAFASVRDFREVVTKYVVQQKFFIEKYINEPTRVRVKYKKTSCPWLLVASYDSRTKDFVVKNYNSIHKCDPTNRNKLCNSKYLAKRFNERIKEQHNIRDEFLRSNPGSTYIVKLSDETFEGGKKIFLGFYICFHAMKKSYLAGCRPCIGLDGYFLKEVCRVQLLVAVCKDRNNHMLPFAWVVVEIENMHTWRWFVNLLKDDLQLGNGTNMTIITYMQKGCENAITDLLSKSEHSMCARHILANWSKKWRGIERKNCF</sequence>
<accession>A0AC58U2C2</accession>
<organism evidence="1 2">
    <name type="scientific">Nicotiana tabacum</name>
    <name type="common">Common tobacco</name>
    <dbReference type="NCBI Taxonomy" id="4097"/>
    <lineage>
        <taxon>Eukaryota</taxon>
        <taxon>Viridiplantae</taxon>
        <taxon>Streptophyta</taxon>
        <taxon>Embryophyta</taxon>
        <taxon>Tracheophyta</taxon>
        <taxon>Spermatophyta</taxon>
        <taxon>Magnoliopsida</taxon>
        <taxon>eudicotyledons</taxon>
        <taxon>Gunneridae</taxon>
        <taxon>Pentapetalae</taxon>
        <taxon>asterids</taxon>
        <taxon>lamiids</taxon>
        <taxon>Solanales</taxon>
        <taxon>Solanaceae</taxon>
        <taxon>Nicotianoideae</taxon>
        <taxon>Nicotianeae</taxon>
        <taxon>Nicotiana</taxon>
    </lineage>
</organism>
<reference evidence="2" key="2">
    <citation type="submission" date="2025-08" db="UniProtKB">
        <authorList>
            <consortium name="RefSeq"/>
        </authorList>
    </citation>
    <scope>IDENTIFICATION</scope>
    <source>
        <tissue evidence="2">Leaf</tissue>
    </source>
</reference>
<evidence type="ECO:0000313" key="1">
    <source>
        <dbReference type="Proteomes" id="UP000790787"/>
    </source>
</evidence>
<gene>
    <name evidence="2" type="primary">LOC142178205</name>
</gene>
<name>A0AC58U2C2_TOBAC</name>
<dbReference type="RefSeq" id="XP_075103632.1">
    <property type="nucleotide sequence ID" value="XM_075247531.1"/>
</dbReference>
<evidence type="ECO:0000313" key="2">
    <source>
        <dbReference type="RefSeq" id="XP_075103632.1"/>
    </source>
</evidence>
<proteinExistence type="predicted"/>
<keyword evidence="1" id="KW-1185">Reference proteome</keyword>
<reference evidence="1" key="1">
    <citation type="journal article" date="2014" name="Nat. Commun.">
        <title>The tobacco genome sequence and its comparison with those of tomato and potato.</title>
        <authorList>
            <person name="Sierro N."/>
            <person name="Battey J.N."/>
            <person name="Ouadi S."/>
            <person name="Bakaher N."/>
            <person name="Bovet L."/>
            <person name="Willig A."/>
            <person name="Goepfert S."/>
            <person name="Peitsch M.C."/>
            <person name="Ivanov N.V."/>
        </authorList>
    </citation>
    <scope>NUCLEOTIDE SEQUENCE [LARGE SCALE GENOMIC DNA]</scope>
</reference>
<dbReference type="Proteomes" id="UP000790787">
    <property type="component" value="Chromosome 24"/>
</dbReference>
<protein>
    <submittedName>
        <fullName evidence="2">Uncharacterized protein LOC142178205</fullName>
    </submittedName>
</protein>